<dbReference type="STRING" id="497965.Cyan7822_0080"/>
<dbReference type="PROSITE" id="PS50837">
    <property type="entry name" value="NACHT"/>
    <property type="match status" value="1"/>
</dbReference>
<organism evidence="4 5">
    <name type="scientific">Gloeothece verrucosa (strain PCC 7822)</name>
    <name type="common">Cyanothece sp. (strain PCC 7822)</name>
    <dbReference type="NCBI Taxonomy" id="497965"/>
    <lineage>
        <taxon>Bacteria</taxon>
        <taxon>Bacillati</taxon>
        <taxon>Cyanobacteriota</taxon>
        <taxon>Cyanophyceae</taxon>
        <taxon>Oscillatoriophycideae</taxon>
        <taxon>Chroococcales</taxon>
        <taxon>Aphanothecaceae</taxon>
        <taxon>Gloeothece</taxon>
        <taxon>Gloeothece verrucosa</taxon>
    </lineage>
</organism>
<accession>E0UHJ1</accession>
<feature type="domain" description="NACHT" evidence="3">
    <location>
        <begin position="203"/>
        <end position="328"/>
    </location>
</feature>
<dbReference type="GO" id="GO:0030089">
    <property type="term" value="C:phycobilisome"/>
    <property type="evidence" value="ECO:0007669"/>
    <property type="project" value="UniProtKB-KW"/>
</dbReference>
<protein>
    <submittedName>
        <fullName evidence="4">Putative signal transduction protein with Nacht domain</fullName>
    </submittedName>
</protein>
<dbReference type="GO" id="GO:0016491">
    <property type="term" value="F:oxidoreductase activity"/>
    <property type="evidence" value="ECO:0007669"/>
    <property type="project" value="TreeGrafter"/>
</dbReference>
<evidence type="ECO:0000259" key="3">
    <source>
        <dbReference type="PROSITE" id="PS50837"/>
    </source>
</evidence>
<dbReference type="Proteomes" id="UP000008206">
    <property type="component" value="Chromosome"/>
</dbReference>
<dbReference type="InterPro" id="IPR054569">
    <property type="entry name" value="NNH2"/>
</dbReference>
<dbReference type="PANTHER" id="PTHR12697:SF5">
    <property type="entry name" value="DEOXYHYPUSINE HYDROXYLASE"/>
    <property type="match status" value="1"/>
</dbReference>
<evidence type="ECO:0000256" key="2">
    <source>
        <dbReference type="ARBA" id="ARBA00022738"/>
    </source>
</evidence>
<dbReference type="AlphaFoldDB" id="E0UHJ1"/>
<evidence type="ECO:0000313" key="4">
    <source>
        <dbReference type="EMBL" id="ADN12132.1"/>
    </source>
</evidence>
<reference evidence="5" key="1">
    <citation type="journal article" date="2011" name="MBio">
        <title>Novel metabolic attributes of the genus Cyanothece, comprising a group of unicellular nitrogen-fixing Cyanobacteria.</title>
        <authorList>
            <person name="Bandyopadhyay A."/>
            <person name="Elvitigala T."/>
            <person name="Welsh E."/>
            <person name="Stockel J."/>
            <person name="Liberton M."/>
            <person name="Min H."/>
            <person name="Sherman L.A."/>
            <person name="Pakrasi H.B."/>
        </authorList>
    </citation>
    <scope>NUCLEOTIDE SEQUENCE [LARGE SCALE GENOMIC DNA]</scope>
    <source>
        <strain evidence="5">PCC 7822</strain>
    </source>
</reference>
<name>E0UHJ1_GLOV7</name>
<dbReference type="OrthoDB" id="448481at2"/>
<gene>
    <name evidence="4" type="ordered locus">Cyan7822_0080</name>
</gene>
<dbReference type="SUPFAM" id="SSF52540">
    <property type="entry name" value="P-loop containing nucleoside triphosphate hydrolases"/>
    <property type="match status" value="1"/>
</dbReference>
<evidence type="ECO:0000313" key="5">
    <source>
        <dbReference type="Proteomes" id="UP000008206"/>
    </source>
</evidence>
<dbReference type="Gene3D" id="1.25.10.10">
    <property type="entry name" value="Leucine-rich Repeat Variant"/>
    <property type="match status" value="3"/>
</dbReference>
<proteinExistence type="predicted"/>
<dbReference type="eggNOG" id="COG1413">
    <property type="taxonomic scope" value="Bacteria"/>
</dbReference>
<keyword evidence="5" id="KW-1185">Reference proteome</keyword>
<dbReference type="eggNOG" id="COG5635">
    <property type="taxonomic scope" value="Bacteria"/>
</dbReference>
<dbReference type="InterPro" id="IPR011989">
    <property type="entry name" value="ARM-like"/>
</dbReference>
<dbReference type="Pfam" id="PF22734">
    <property type="entry name" value="NNH2"/>
    <property type="match status" value="1"/>
</dbReference>
<dbReference type="InterPro" id="IPR016024">
    <property type="entry name" value="ARM-type_fold"/>
</dbReference>
<keyword evidence="2" id="KW-0605">Phycobilisome</keyword>
<dbReference type="PANTHER" id="PTHR12697">
    <property type="entry name" value="PBS LYASE HEAT-LIKE PROTEIN"/>
    <property type="match status" value="1"/>
</dbReference>
<keyword evidence="1" id="KW-0042">Antenna complex</keyword>
<dbReference type="SUPFAM" id="SSF48371">
    <property type="entry name" value="ARM repeat"/>
    <property type="match status" value="1"/>
</dbReference>
<dbReference type="Gene3D" id="3.40.50.300">
    <property type="entry name" value="P-loop containing nucleotide triphosphate hydrolases"/>
    <property type="match status" value="1"/>
</dbReference>
<dbReference type="Pfam" id="PF05729">
    <property type="entry name" value="NACHT"/>
    <property type="match status" value="1"/>
</dbReference>
<dbReference type="HOGENOM" id="CLU_002747_0_0_3"/>
<dbReference type="KEGG" id="cyj:Cyan7822_0080"/>
<dbReference type="EMBL" id="CP002198">
    <property type="protein sequence ID" value="ADN12132.1"/>
    <property type="molecule type" value="Genomic_DNA"/>
</dbReference>
<sequence length="1192" mass="139615">MDSGITLQRPNPEGLGYTNKARLRGLNFLIYKPFLSLLNNLWETYNLLALPDGFNWSQLSKRYVKKVKAILQENKELREIFISSRLDEIAENTQTEIKPNFDLIKYQETLQERYGNLPLDNLHHSILDRRIKLWGIFIAQNVRECQEYLPKVYEIPKEYQRRLKETGQLDKELTLEELEKLQKIYSSQPIRSVLEVIEDKKYKYVVILGDPGAGKSTLLKYLAIKWTELPIKELTVKPIPLLIELRDYIRSREEKECQTFLEFIHKSSGWVGHLNQHDLHETLKKGNALVMFDGLDEVFDLGQRQTVINQIHDLTQNYPNIQVIVTSRVIGYQPSQLRDAEFYHFMIQDLDEKQIDEFLEKWHNFTCDNERDRQPSQERLKQAINNFSSIEELAGNPLLLTMMAILNRSQELPRDRAELYNQCSRILLYQWDFGRALVEDKRIDPKVIDYKDKQALCRQVAYFMQSNEQGLAGNLISGDDLERILRDYLKTLEISNPRDIAKLIIHQLRHRNFILCLLGADYYAFVHRTFLEYFCASEFVWRFKESQTLSREELKTGVFGQHWRDETWHEVLRLIAGQIEPKFVGQVIEYLMSQDGEGDKFLNVFLAADCLNEVRNRKEIQEIEDKLLVQIKELLYYDDIDEALKRDDEEKLSLILNIRREAMKFMAIIWHDAPNTLAYIKTLAQSDQHEFVRGIAIEQLAQQYRDDPEIKEILKTCAQSDQHEGVRGIAIEQLAQQYRDDPGIQEFLKTCAQSDQDSWVRGIAIEQLAQQYRDDPGIQEFLKTCAQSDQDSWVRRTAIEQLAQQYRDDPGIQEFLKTCAQSDQDSWVRRTAIEQLAQQYPDDPGIQEFLKTFAQSDQDKFVRGEAIEQLAQQYRDDPGIQEFLKTFAQSDQDSWVRGKAIEQLAQQYRDDPGIQEFLKTFAQSDQDSWVRGKAIEQLAQQYRDDPGIQEFLKTFAQSDQDSWVRRTAIVQLAQQYRDDPGIQEFLKTFAQSDQDSWVRRTAIEQLAQQYPDDPGIQEFLKTFAQSDQDKFVRGKAIEQLAQQYPDDPDIKEFLKTCAQSDQDSWVRRTAIEQIAQQYPDDPESKEILKTCAQSDQDEDVRETAIKQLAAHYKDDSTLFEFLSQCALKDPFQRPENMDTNPRKTALECLVKLFPNHSQLPALLQDRLNNDADEKVREYVRSVISEQMKLDKI</sequence>
<evidence type="ECO:0000256" key="1">
    <source>
        <dbReference type="ARBA" id="ARBA00022549"/>
    </source>
</evidence>
<dbReference type="Pfam" id="PF13646">
    <property type="entry name" value="HEAT_2"/>
    <property type="match status" value="4"/>
</dbReference>
<dbReference type="InterPro" id="IPR007111">
    <property type="entry name" value="NACHT_NTPase"/>
</dbReference>
<dbReference type="RefSeq" id="WP_013320242.1">
    <property type="nucleotide sequence ID" value="NC_014501.1"/>
</dbReference>
<dbReference type="InterPro" id="IPR027417">
    <property type="entry name" value="P-loop_NTPase"/>
</dbReference>